<dbReference type="Proteomes" id="UP001325479">
    <property type="component" value="Chromosome"/>
</dbReference>
<name>A0ABZ0WT00_9BURK</name>
<evidence type="ECO:0000256" key="1">
    <source>
        <dbReference type="ARBA" id="ARBA00023002"/>
    </source>
</evidence>
<dbReference type="SUPFAM" id="SSF51905">
    <property type="entry name" value="FAD/NAD(P)-binding domain"/>
    <property type="match status" value="2"/>
</dbReference>
<gene>
    <name evidence="3" type="ORF">U0042_12900</name>
</gene>
<dbReference type="EMBL" id="CP139965">
    <property type="protein sequence ID" value="WQD80497.1"/>
    <property type="molecule type" value="Genomic_DNA"/>
</dbReference>
<keyword evidence="4" id="KW-1185">Reference proteome</keyword>
<protein>
    <submittedName>
        <fullName evidence="3">MSMEG_0569 family flavin-dependent oxidoreductase</fullName>
    </submittedName>
</protein>
<sequence length="456" mass="49415">MSTSLSTQHAGAAGEPGHYSVIVVGGGQAGLSVSYYLQQAGIDHLVFEKHTVTHTWRDQRWDTFCLVTPNWQCALPGHPYDGADPHGFMKKDEIVAYLDGFVAAVNAPVLEQTGVKRVKLVGSGAQGQGPTPGRYAVATDRGDFTADHVVVASGGYHTPIVPRMAERVPAHVVQLHSAEYRNPQSLPEGAVLVVGSGQSGAQIAEDLHLAGRKVFLAVGDAPRCARFYRGRDVVDWLADMGYYDMPVEQHPLREGVRDNTNHYVTGRDGGRDIDLRKFAREGMELYGRLHDLRAGQLHFEANLAASLDSADDTYNRINASIDAFIEKRGIDAPPGSPYEPLWRPSAERTTLDLAASGIAAIVWCIGFTPDFSWLDAPVFNGRGYPAHVRGVTPLPGLYFVGLPWLHTWGSGRFSGVARDAAYVVDAIRGEADRMGRTDEPPAEQAGQPGQDQRAAA</sequence>
<dbReference type="PRINTS" id="PR00368">
    <property type="entry name" value="FADPNR"/>
</dbReference>
<evidence type="ECO:0000313" key="4">
    <source>
        <dbReference type="Proteomes" id="UP001325479"/>
    </source>
</evidence>
<dbReference type="Pfam" id="PF13738">
    <property type="entry name" value="Pyr_redox_3"/>
    <property type="match status" value="1"/>
</dbReference>
<dbReference type="InterPro" id="IPR024000">
    <property type="entry name" value="CHP04046_FMN-dependent"/>
</dbReference>
<feature type="region of interest" description="Disordered" evidence="2">
    <location>
        <begin position="432"/>
        <end position="456"/>
    </location>
</feature>
<keyword evidence="1" id="KW-0560">Oxidoreductase</keyword>
<dbReference type="InterPro" id="IPR036188">
    <property type="entry name" value="FAD/NAD-bd_sf"/>
</dbReference>
<proteinExistence type="predicted"/>
<dbReference type="NCBIfam" id="TIGR04046">
    <property type="entry name" value="MSMEG_0569_nitr"/>
    <property type="match status" value="1"/>
</dbReference>
<organism evidence="3 4">
    <name type="scientific">Paraburkholderia kururiensis</name>
    <dbReference type="NCBI Taxonomy" id="984307"/>
    <lineage>
        <taxon>Bacteria</taxon>
        <taxon>Pseudomonadati</taxon>
        <taxon>Pseudomonadota</taxon>
        <taxon>Betaproteobacteria</taxon>
        <taxon>Burkholderiales</taxon>
        <taxon>Burkholderiaceae</taxon>
        <taxon>Paraburkholderia</taxon>
    </lineage>
</organism>
<evidence type="ECO:0000256" key="2">
    <source>
        <dbReference type="SAM" id="MobiDB-lite"/>
    </source>
</evidence>
<dbReference type="Gene3D" id="3.50.50.60">
    <property type="entry name" value="FAD/NAD(P)-binding domain"/>
    <property type="match status" value="2"/>
</dbReference>
<dbReference type="RefSeq" id="WP_114811108.1">
    <property type="nucleotide sequence ID" value="NZ_CP139965.1"/>
</dbReference>
<dbReference type="PANTHER" id="PTHR43539">
    <property type="entry name" value="FLAVIN-BINDING MONOOXYGENASE-LIKE PROTEIN (AFU_ORTHOLOGUE AFUA_4G09220)"/>
    <property type="match status" value="1"/>
</dbReference>
<evidence type="ECO:0000313" key="3">
    <source>
        <dbReference type="EMBL" id="WQD80497.1"/>
    </source>
</evidence>
<accession>A0ABZ0WT00</accession>
<dbReference type="PRINTS" id="PR00411">
    <property type="entry name" value="PNDRDTASEI"/>
</dbReference>
<dbReference type="InterPro" id="IPR050982">
    <property type="entry name" value="Auxin_biosynth/cation_transpt"/>
</dbReference>
<reference evidence="3 4" key="1">
    <citation type="submission" date="2023-12" db="EMBL/GenBank/DDBJ databases">
        <title>Genome sequencing and assembly of bacterial species from a model synthetic community.</title>
        <authorList>
            <person name="Hogle S.L."/>
        </authorList>
    </citation>
    <scope>NUCLEOTIDE SEQUENCE [LARGE SCALE GENOMIC DNA]</scope>
    <source>
        <strain evidence="3 4">HAMBI 2494</strain>
    </source>
</reference>
<dbReference type="PANTHER" id="PTHR43539:SF78">
    <property type="entry name" value="FLAVIN-CONTAINING MONOOXYGENASE"/>
    <property type="match status" value="1"/>
</dbReference>